<dbReference type="SUPFAM" id="SSF117856">
    <property type="entry name" value="AF0104/ALDC/Ptd012-like"/>
    <property type="match status" value="2"/>
</dbReference>
<evidence type="ECO:0000259" key="2">
    <source>
        <dbReference type="PROSITE" id="PS51742"/>
    </source>
</evidence>
<gene>
    <name evidence="3" type="ORF">FEF26_06485</name>
</gene>
<dbReference type="Proteomes" id="UP000310458">
    <property type="component" value="Unassembled WGS sequence"/>
</dbReference>
<dbReference type="OrthoDB" id="8720942at2"/>
<accession>A0A5R9BBK2</accession>
<reference evidence="3 4" key="1">
    <citation type="submission" date="2019-05" db="EMBL/GenBank/DDBJ databases">
        <title>Nesterenkonia sp. GY074 isolated from the Southern Atlantic Ocean.</title>
        <authorList>
            <person name="Zhang G."/>
        </authorList>
    </citation>
    <scope>NUCLEOTIDE SEQUENCE [LARGE SCALE GENOMIC DNA]</scope>
    <source>
        <strain evidence="3 4">GY074</strain>
    </source>
</reference>
<keyword evidence="3" id="KW-0238">DNA-binding</keyword>
<dbReference type="Pfam" id="PF03479">
    <property type="entry name" value="PCC"/>
    <property type="match status" value="1"/>
</dbReference>
<protein>
    <submittedName>
        <fullName evidence="3">DNA-binding protein</fullName>
    </submittedName>
</protein>
<comment type="caution">
    <text evidence="3">The sequence shown here is derived from an EMBL/GenBank/DDBJ whole genome shotgun (WGS) entry which is preliminary data.</text>
</comment>
<evidence type="ECO:0000313" key="3">
    <source>
        <dbReference type="EMBL" id="TLP98034.1"/>
    </source>
</evidence>
<organism evidence="3 4">
    <name type="scientific">Nesterenkonia salmonea</name>
    <dbReference type="NCBI Taxonomy" id="1804987"/>
    <lineage>
        <taxon>Bacteria</taxon>
        <taxon>Bacillati</taxon>
        <taxon>Actinomycetota</taxon>
        <taxon>Actinomycetes</taxon>
        <taxon>Micrococcales</taxon>
        <taxon>Micrococcaceae</taxon>
        <taxon>Nesterenkonia</taxon>
    </lineage>
</organism>
<evidence type="ECO:0000256" key="1">
    <source>
        <dbReference type="SAM" id="MobiDB-lite"/>
    </source>
</evidence>
<feature type="region of interest" description="Disordered" evidence="1">
    <location>
        <begin position="1"/>
        <end position="44"/>
    </location>
</feature>
<feature type="domain" description="PPC" evidence="2">
    <location>
        <begin position="205"/>
        <end position="324"/>
    </location>
</feature>
<dbReference type="Gene3D" id="3.30.1330.80">
    <property type="entry name" value="Hypothetical protein, similar to alpha- acetolactate decarboxylase, domain 2"/>
    <property type="match status" value="2"/>
</dbReference>
<evidence type="ECO:0000313" key="4">
    <source>
        <dbReference type="Proteomes" id="UP000310458"/>
    </source>
</evidence>
<feature type="compositionally biased region" description="Polar residues" evidence="1">
    <location>
        <begin position="17"/>
        <end position="30"/>
    </location>
</feature>
<dbReference type="PROSITE" id="PS51742">
    <property type="entry name" value="PPC"/>
    <property type="match status" value="1"/>
</dbReference>
<sequence>MKRYHPSAEPPPFIQPRRNTVSEPSTQQVSAKPPPMLNHWGPHGWPRIKAHKSRTIGALQSLRSGALLSEELLRITSGLNVTAGFAELFSGVLSPLHYCVPAAEDGQRCVSFSEDRATEQGHLLYGSATIGTRDQRPFVHSHLHWTDASGRLLAGHIWPETVVGSPAPVAAVFGLLDVDWTSLDDPETSMPTFEPSRSLTKEPLMTDQHSSATVARVLPNQDITEAVLTVSREAGYTKAVVRAGLGSLIGATLTDQRTGEVRYVTGPGTEVITLTGFVRMGAEGLETQLTTTLVDRNGQVHSGLLVPGKNPVAVTFELTIQTAL</sequence>
<dbReference type="GO" id="GO:0003677">
    <property type="term" value="F:DNA binding"/>
    <property type="evidence" value="ECO:0007669"/>
    <property type="project" value="UniProtKB-KW"/>
</dbReference>
<dbReference type="EMBL" id="VAVZ01000014">
    <property type="protein sequence ID" value="TLP98034.1"/>
    <property type="molecule type" value="Genomic_DNA"/>
</dbReference>
<dbReference type="AlphaFoldDB" id="A0A5R9BBK2"/>
<dbReference type="InterPro" id="IPR005175">
    <property type="entry name" value="PPC_dom"/>
</dbReference>
<name>A0A5R9BBK2_9MICC</name>
<proteinExistence type="predicted"/>
<keyword evidence="4" id="KW-1185">Reference proteome</keyword>